<feature type="region of interest" description="Disordered" evidence="6">
    <location>
        <begin position="196"/>
        <end position="222"/>
    </location>
</feature>
<keyword evidence="3" id="KW-0238">DNA-binding</keyword>
<dbReference type="InterPro" id="IPR002100">
    <property type="entry name" value="TF_MADSbox"/>
</dbReference>
<dbReference type="SMART" id="SM00432">
    <property type="entry name" value="MADS"/>
    <property type="match status" value="1"/>
</dbReference>
<dbReference type="GO" id="GO:0005634">
    <property type="term" value="C:nucleus"/>
    <property type="evidence" value="ECO:0007669"/>
    <property type="project" value="UniProtKB-SubCell"/>
</dbReference>
<evidence type="ECO:0000256" key="3">
    <source>
        <dbReference type="ARBA" id="ARBA00023125"/>
    </source>
</evidence>
<dbReference type="AlphaFoldDB" id="A0A7I8K4D7"/>
<dbReference type="PROSITE" id="PS50066">
    <property type="entry name" value="MADS_BOX_2"/>
    <property type="match status" value="1"/>
</dbReference>
<dbReference type="OrthoDB" id="1896642at2759"/>
<accession>A0A7I8K4D7</accession>
<proteinExistence type="predicted"/>
<keyword evidence="4" id="KW-0804">Transcription</keyword>
<feature type="domain" description="MADS-box" evidence="7">
    <location>
        <begin position="3"/>
        <end position="63"/>
    </location>
</feature>
<feature type="region of interest" description="Disordered" evidence="6">
    <location>
        <begin position="80"/>
        <end position="114"/>
    </location>
</feature>
<keyword evidence="2" id="KW-0805">Transcription regulation</keyword>
<evidence type="ECO:0000256" key="2">
    <source>
        <dbReference type="ARBA" id="ARBA00023015"/>
    </source>
</evidence>
<dbReference type="Gene3D" id="3.40.1810.10">
    <property type="entry name" value="Transcription factor, MADS-box"/>
    <property type="match status" value="1"/>
</dbReference>
<sequence>MARAPRRVHVERILRSAPRQVSFSKRRQGLFKKVCELSALCGTESAVLVKSPGNKLYSLGEPDVDTVVDRFLDFVDRRGPAQEARPGAGEPAGAAMVAGGGQRRQQDRRPVREQDPRRIVVEELYRVLQLQDTWLEAADARLEELRADIREKQAQLPHRWAAKVEDLEPAEAAEMIDALQVLSLRVSQVLEARQMQEGPLPGQASSSSYPPSPSNPWDLPHGSRVSQVLAARQMQEGPLPGQASSSSYPPSPSNPWDLPHGSRVSQVLAARQMQEGPLPGQASSSSYPPSPSNPWDLPHGSRVSQVLAARQMQEGPLPGQASSSSYPPSPSNPWDLPHGSRVSQVLAARQMQEGPLPGQTSSSSYPPPPSNPWDLPHGSRVSQVLAARQVQEGPLPGQASSSSYPPPPSNPWDLPHGSRVSQVLAARQVQEGPPSGQASSSSYPPPPPSNPWDLPYGSMAVGAAPMPAMDVFQPPPFGPSTSTGHLFPWLDDDPTGGAFMAGGSQLFGQIPPSTVFQQLGDMGAGSSSGYLALPPPPLPPPPLFGIPYPSRRDGEGPSSGSGPPNLY</sequence>
<feature type="compositionally biased region" description="Basic and acidic residues" evidence="6">
    <location>
        <begin position="104"/>
        <end position="114"/>
    </location>
</feature>
<feature type="compositionally biased region" description="Low complexity" evidence="6">
    <location>
        <begin position="556"/>
        <end position="567"/>
    </location>
</feature>
<organism evidence="8 9">
    <name type="scientific">Spirodela intermedia</name>
    <name type="common">Intermediate duckweed</name>
    <dbReference type="NCBI Taxonomy" id="51605"/>
    <lineage>
        <taxon>Eukaryota</taxon>
        <taxon>Viridiplantae</taxon>
        <taxon>Streptophyta</taxon>
        <taxon>Embryophyta</taxon>
        <taxon>Tracheophyta</taxon>
        <taxon>Spermatophyta</taxon>
        <taxon>Magnoliopsida</taxon>
        <taxon>Liliopsida</taxon>
        <taxon>Araceae</taxon>
        <taxon>Lemnoideae</taxon>
        <taxon>Spirodela</taxon>
    </lineage>
</organism>
<dbReference type="PANTHER" id="PTHR11945:SF629">
    <property type="entry name" value="OS02G0164450 PROTEIN"/>
    <property type="match status" value="1"/>
</dbReference>
<dbReference type="InterPro" id="IPR036879">
    <property type="entry name" value="TF_MADSbox_sf"/>
</dbReference>
<dbReference type="EMBL" id="LR746265">
    <property type="protein sequence ID" value="CAA7392023.1"/>
    <property type="molecule type" value="Genomic_DNA"/>
</dbReference>
<evidence type="ECO:0000256" key="4">
    <source>
        <dbReference type="ARBA" id="ARBA00023163"/>
    </source>
</evidence>
<dbReference type="Proteomes" id="UP000663760">
    <property type="component" value="Chromosome 2"/>
</dbReference>
<dbReference type="PRINTS" id="PR00404">
    <property type="entry name" value="MADSDOMAIN"/>
</dbReference>
<dbReference type="GO" id="GO:0000981">
    <property type="term" value="F:DNA-binding transcription factor activity, RNA polymerase II-specific"/>
    <property type="evidence" value="ECO:0007669"/>
    <property type="project" value="TreeGrafter"/>
</dbReference>
<evidence type="ECO:0000313" key="9">
    <source>
        <dbReference type="Proteomes" id="UP000663760"/>
    </source>
</evidence>
<evidence type="ECO:0000256" key="5">
    <source>
        <dbReference type="ARBA" id="ARBA00023242"/>
    </source>
</evidence>
<keyword evidence="9" id="KW-1185">Reference proteome</keyword>
<dbReference type="GO" id="GO:0000978">
    <property type="term" value="F:RNA polymerase II cis-regulatory region sequence-specific DNA binding"/>
    <property type="evidence" value="ECO:0007669"/>
    <property type="project" value="TreeGrafter"/>
</dbReference>
<feature type="compositionally biased region" description="Pro residues" evidence="6">
    <location>
        <begin position="533"/>
        <end position="544"/>
    </location>
</feature>
<feature type="compositionally biased region" description="Low complexity" evidence="6">
    <location>
        <begin position="81"/>
        <end position="97"/>
    </location>
</feature>
<evidence type="ECO:0000256" key="1">
    <source>
        <dbReference type="ARBA" id="ARBA00004123"/>
    </source>
</evidence>
<dbReference type="PANTHER" id="PTHR11945">
    <property type="entry name" value="MADS BOX PROTEIN"/>
    <property type="match status" value="1"/>
</dbReference>
<feature type="region of interest" description="Disordered" evidence="6">
    <location>
        <begin position="520"/>
        <end position="567"/>
    </location>
</feature>
<gene>
    <name evidence="8" type="ORF">SI8410_02003213</name>
</gene>
<dbReference type="Pfam" id="PF00319">
    <property type="entry name" value="SRF-TF"/>
    <property type="match status" value="1"/>
</dbReference>
<feature type="region of interest" description="Disordered" evidence="6">
    <location>
        <begin position="235"/>
        <end position="456"/>
    </location>
</feature>
<name>A0A7I8K4D7_SPIIN</name>
<evidence type="ECO:0000259" key="7">
    <source>
        <dbReference type="PROSITE" id="PS50066"/>
    </source>
</evidence>
<feature type="compositionally biased region" description="Low complexity" evidence="6">
    <location>
        <begin position="433"/>
        <end position="442"/>
    </location>
</feature>
<dbReference type="GO" id="GO:0046983">
    <property type="term" value="F:protein dimerization activity"/>
    <property type="evidence" value="ECO:0007669"/>
    <property type="project" value="InterPro"/>
</dbReference>
<reference evidence="8" key="1">
    <citation type="submission" date="2020-02" db="EMBL/GenBank/DDBJ databases">
        <authorList>
            <person name="Scholz U."/>
            <person name="Mascher M."/>
            <person name="Fiebig A."/>
        </authorList>
    </citation>
    <scope>NUCLEOTIDE SEQUENCE</scope>
</reference>
<evidence type="ECO:0000313" key="8">
    <source>
        <dbReference type="EMBL" id="CAA7392023.1"/>
    </source>
</evidence>
<evidence type="ECO:0000256" key="6">
    <source>
        <dbReference type="SAM" id="MobiDB-lite"/>
    </source>
</evidence>
<dbReference type="SUPFAM" id="SSF55455">
    <property type="entry name" value="SRF-like"/>
    <property type="match status" value="1"/>
</dbReference>
<keyword evidence="5" id="KW-0539">Nucleus</keyword>
<comment type="subcellular location">
    <subcellularLocation>
        <location evidence="1">Nucleus</location>
    </subcellularLocation>
</comment>
<protein>
    <recommendedName>
        <fullName evidence="7">MADS-box domain-containing protein</fullName>
    </recommendedName>
</protein>